<dbReference type="KEGG" id="dsc:ABOD76_19655"/>
<dbReference type="SUPFAM" id="SSF51246">
    <property type="entry name" value="Rudiment single hybrid motif"/>
    <property type="match status" value="1"/>
</dbReference>
<comment type="cofactor">
    <cofactor evidence="2">
        <name>Mg(2+)</name>
        <dbReference type="ChEBI" id="CHEBI:18420"/>
    </cofactor>
</comment>
<dbReference type="GO" id="GO:0004637">
    <property type="term" value="F:phosphoribosylamine-glycine ligase activity"/>
    <property type="evidence" value="ECO:0007669"/>
    <property type="project" value="UniProtKB-UniRule"/>
</dbReference>
<organism evidence="15">
    <name type="scientific">Deinococcus sonorensis KR-87</name>
    <dbReference type="NCBI Taxonomy" id="694439"/>
    <lineage>
        <taxon>Bacteria</taxon>
        <taxon>Thermotogati</taxon>
        <taxon>Deinococcota</taxon>
        <taxon>Deinococci</taxon>
        <taxon>Deinococcales</taxon>
        <taxon>Deinococcaceae</taxon>
        <taxon>Deinococcus</taxon>
    </lineage>
</organism>
<keyword evidence="6 13" id="KW-0547">Nucleotide-binding</keyword>
<evidence type="ECO:0000256" key="10">
    <source>
        <dbReference type="ARBA" id="ARBA00042242"/>
    </source>
</evidence>
<comment type="catalytic activity">
    <reaction evidence="12">
        <text>5-phospho-beta-D-ribosylamine + glycine + ATP = N(1)-(5-phospho-beta-D-ribosyl)glycinamide + ADP + phosphate + H(+)</text>
        <dbReference type="Rhea" id="RHEA:17453"/>
        <dbReference type="ChEBI" id="CHEBI:15378"/>
        <dbReference type="ChEBI" id="CHEBI:30616"/>
        <dbReference type="ChEBI" id="CHEBI:43474"/>
        <dbReference type="ChEBI" id="CHEBI:57305"/>
        <dbReference type="ChEBI" id="CHEBI:58681"/>
        <dbReference type="ChEBI" id="CHEBI:143788"/>
        <dbReference type="ChEBI" id="CHEBI:456216"/>
        <dbReference type="EC" id="6.3.4.13"/>
    </reaction>
</comment>
<evidence type="ECO:0000256" key="13">
    <source>
        <dbReference type="PROSITE-ProRule" id="PRU00409"/>
    </source>
</evidence>
<dbReference type="PROSITE" id="PS50975">
    <property type="entry name" value="ATP_GRASP"/>
    <property type="match status" value="1"/>
</dbReference>
<evidence type="ECO:0000256" key="2">
    <source>
        <dbReference type="ARBA" id="ARBA00001946"/>
    </source>
</evidence>
<keyword evidence="7 12" id="KW-0658">Purine biosynthesis</keyword>
<keyword evidence="5 12" id="KW-0436">Ligase</keyword>
<dbReference type="EC" id="6.3.4.13" evidence="4 12"/>
<dbReference type="NCBIfam" id="TIGR00877">
    <property type="entry name" value="purD"/>
    <property type="match status" value="1"/>
</dbReference>
<dbReference type="InterPro" id="IPR020559">
    <property type="entry name" value="PRibGlycinamide_synth_CS"/>
</dbReference>
<dbReference type="Gene3D" id="3.30.470.20">
    <property type="entry name" value="ATP-grasp fold, B domain"/>
    <property type="match status" value="1"/>
</dbReference>
<dbReference type="Gene3D" id="3.90.600.10">
    <property type="entry name" value="Phosphoribosylglycinamide synthetase, C-terminal domain"/>
    <property type="match status" value="1"/>
</dbReference>
<comment type="similarity">
    <text evidence="9 12">Belongs to the GARS family.</text>
</comment>
<dbReference type="Gene3D" id="3.30.1490.20">
    <property type="entry name" value="ATP-grasp fold, A domain"/>
    <property type="match status" value="1"/>
</dbReference>
<dbReference type="GO" id="GO:0009113">
    <property type="term" value="P:purine nucleobase biosynthetic process"/>
    <property type="evidence" value="ECO:0007669"/>
    <property type="project" value="InterPro"/>
</dbReference>
<dbReference type="InterPro" id="IPR020561">
    <property type="entry name" value="PRibGlycinamid_synth_ATP-grasp"/>
</dbReference>
<evidence type="ECO:0000256" key="8">
    <source>
        <dbReference type="ARBA" id="ARBA00022840"/>
    </source>
</evidence>
<comment type="pathway">
    <text evidence="3 12">Purine metabolism; IMP biosynthesis via de novo pathway; N(1)-(5-phospho-D-ribosyl)glycinamide from 5-phospho-alpha-D-ribose 1-diphosphate: step 2/2.</text>
</comment>
<name>A0AAU7UFE8_9DEIO</name>
<feature type="domain" description="ATP-grasp" evidence="14">
    <location>
        <begin position="106"/>
        <end position="306"/>
    </location>
</feature>
<evidence type="ECO:0000256" key="9">
    <source>
        <dbReference type="ARBA" id="ARBA00038345"/>
    </source>
</evidence>
<dbReference type="HAMAP" id="MF_00138">
    <property type="entry name" value="GARS"/>
    <property type="match status" value="1"/>
</dbReference>
<sequence length="422" mass="44167">MRVLVIGSGGREHAIVDALSRSPSVAEVLCSPGNPGIAQQARCLAGAASPEAYAQLAVQQRADLVIVGPEGPLSEGVVDALQQVGVPAFGPTRAAARLEGDKSWSKAFMQRHHIPTAAYQSFEALDPALAYAAAQPLPLVVKDAGLRAGKGVTICQTHAEAQAALHEIFRQPDASVVIEAFMQGQEVSVLAFADGVRAVQMLPSQDHKTIYEQDQGPMTGGMGVICPFPLEPAAQQRIQRDILDPVMRGMAAEGQPFCGVLYAGLMLTADGPKVVEFNARFGDPEAEAVLPLLQGDLALIALACAQGQLDPALVQFAPGASAVVILAAPGYPAEPQRDIPLQLPEPGPQERLYQAGTRRLDGQLVSSGGRVLAVQAQAATLALALGRAYALADRVGFEGRQLRRDIGARIGVHPEPSAHGAV</sequence>
<dbReference type="PROSITE" id="PS00184">
    <property type="entry name" value="GARS"/>
    <property type="match status" value="1"/>
</dbReference>
<dbReference type="GO" id="GO:0006189">
    <property type="term" value="P:'de novo' IMP biosynthetic process"/>
    <property type="evidence" value="ECO:0007669"/>
    <property type="project" value="UniProtKB-UniRule"/>
</dbReference>
<evidence type="ECO:0000259" key="14">
    <source>
        <dbReference type="PROSITE" id="PS50975"/>
    </source>
</evidence>
<accession>A0AAU7UFE8</accession>
<dbReference type="InterPro" id="IPR020562">
    <property type="entry name" value="PRibGlycinamide_synth_N"/>
</dbReference>
<dbReference type="Pfam" id="PF02843">
    <property type="entry name" value="GARS_C"/>
    <property type="match status" value="1"/>
</dbReference>
<dbReference type="SUPFAM" id="SSF52440">
    <property type="entry name" value="PreATP-grasp domain"/>
    <property type="match status" value="1"/>
</dbReference>
<evidence type="ECO:0000256" key="6">
    <source>
        <dbReference type="ARBA" id="ARBA00022741"/>
    </source>
</evidence>
<evidence type="ECO:0000256" key="1">
    <source>
        <dbReference type="ARBA" id="ARBA00001936"/>
    </source>
</evidence>
<dbReference type="InterPro" id="IPR011761">
    <property type="entry name" value="ATP-grasp"/>
</dbReference>
<dbReference type="GO" id="GO:0046872">
    <property type="term" value="F:metal ion binding"/>
    <property type="evidence" value="ECO:0007669"/>
    <property type="project" value="InterPro"/>
</dbReference>
<dbReference type="EMBL" id="CP158299">
    <property type="protein sequence ID" value="XBV87182.1"/>
    <property type="molecule type" value="Genomic_DNA"/>
</dbReference>
<dbReference type="InterPro" id="IPR037123">
    <property type="entry name" value="PRibGlycinamide_synth_C_sf"/>
</dbReference>
<evidence type="ECO:0000256" key="4">
    <source>
        <dbReference type="ARBA" id="ARBA00013255"/>
    </source>
</evidence>
<evidence type="ECO:0000313" key="15">
    <source>
        <dbReference type="EMBL" id="XBV87182.1"/>
    </source>
</evidence>
<dbReference type="GO" id="GO:0005524">
    <property type="term" value="F:ATP binding"/>
    <property type="evidence" value="ECO:0007669"/>
    <property type="project" value="UniProtKB-UniRule"/>
</dbReference>
<dbReference type="SMART" id="SM01209">
    <property type="entry name" value="GARS_A"/>
    <property type="match status" value="1"/>
</dbReference>
<dbReference type="Gene3D" id="3.40.50.20">
    <property type="match status" value="1"/>
</dbReference>
<dbReference type="InterPro" id="IPR020560">
    <property type="entry name" value="PRibGlycinamide_synth_C-dom"/>
</dbReference>
<comment type="cofactor">
    <cofactor evidence="1">
        <name>Mn(2+)</name>
        <dbReference type="ChEBI" id="CHEBI:29035"/>
    </cofactor>
</comment>
<dbReference type="Pfam" id="PF01071">
    <property type="entry name" value="GARS_A"/>
    <property type="match status" value="1"/>
</dbReference>
<dbReference type="PANTHER" id="PTHR43472:SF1">
    <property type="entry name" value="PHOSPHORIBOSYLAMINE--GLYCINE LIGASE, CHLOROPLASTIC"/>
    <property type="match status" value="1"/>
</dbReference>
<dbReference type="InterPro" id="IPR000115">
    <property type="entry name" value="PRibGlycinamide_synth"/>
</dbReference>
<dbReference type="PANTHER" id="PTHR43472">
    <property type="entry name" value="PHOSPHORIBOSYLAMINE--GLYCINE LIGASE"/>
    <property type="match status" value="1"/>
</dbReference>
<proteinExistence type="inferred from homology"/>
<dbReference type="InterPro" id="IPR011054">
    <property type="entry name" value="Rudment_hybrid_motif"/>
</dbReference>
<evidence type="ECO:0000256" key="5">
    <source>
        <dbReference type="ARBA" id="ARBA00022598"/>
    </source>
</evidence>
<dbReference type="SUPFAM" id="SSF56059">
    <property type="entry name" value="Glutathione synthetase ATP-binding domain-like"/>
    <property type="match status" value="1"/>
</dbReference>
<evidence type="ECO:0000256" key="3">
    <source>
        <dbReference type="ARBA" id="ARBA00005174"/>
    </source>
</evidence>
<dbReference type="AlphaFoldDB" id="A0AAU7UFE8"/>
<dbReference type="SMART" id="SM01210">
    <property type="entry name" value="GARS_C"/>
    <property type="match status" value="1"/>
</dbReference>
<gene>
    <name evidence="12 15" type="primary">purD</name>
    <name evidence="15" type="ORF">ABOD76_19655</name>
</gene>
<dbReference type="InterPro" id="IPR013815">
    <property type="entry name" value="ATP_grasp_subdomain_1"/>
</dbReference>
<reference evidence="15" key="1">
    <citation type="submission" date="2024-06" db="EMBL/GenBank/DDBJ databases">
        <title>Draft Genome Sequence of Deinococcus sonorensis Type Strain KR-87, a Biofilm Producing Representative of the Genus Deinococcus.</title>
        <authorList>
            <person name="Boren L.S."/>
            <person name="Grosso R.A."/>
            <person name="Hugenberg-Cox A.N."/>
            <person name="Hill J.T.E."/>
            <person name="Albert C.M."/>
            <person name="Tuohy J.M."/>
        </authorList>
    </citation>
    <scope>NUCLEOTIDE SEQUENCE</scope>
    <source>
        <strain evidence="15">KR-87</strain>
    </source>
</reference>
<dbReference type="InterPro" id="IPR016185">
    <property type="entry name" value="PreATP-grasp_dom_sf"/>
</dbReference>
<evidence type="ECO:0000256" key="12">
    <source>
        <dbReference type="HAMAP-Rule" id="MF_00138"/>
    </source>
</evidence>
<dbReference type="Pfam" id="PF02844">
    <property type="entry name" value="GARS_N"/>
    <property type="match status" value="1"/>
</dbReference>
<dbReference type="RefSeq" id="WP_350245316.1">
    <property type="nucleotide sequence ID" value="NZ_CP158299.1"/>
</dbReference>
<keyword evidence="8 13" id="KW-0067">ATP-binding</keyword>
<evidence type="ECO:0000256" key="11">
    <source>
        <dbReference type="ARBA" id="ARBA00042864"/>
    </source>
</evidence>
<protein>
    <recommendedName>
        <fullName evidence="4 12">Phosphoribosylamine--glycine ligase</fullName>
        <ecNumber evidence="4 12">6.3.4.13</ecNumber>
    </recommendedName>
    <alternativeName>
        <fullName evidence="12">GARS</fullName>
    </alternativeName>
    <alternativeName>
        <fullName evidence="10 12">Glycinamide ribonucleotide synthetase</fullName>
    </alternativeName>
    <alternativeName>
        <fullName evidence="11 12">Phosphoribosylglycinamide synthetase</fullName>
    </alternativeName>
</protein>
<evidence type="ECO:0000256" key="7">
    <source>
        <dbReference type="ARBA" id="ARBA00022755"/>
    </source>
</evidence>